<evidence type="ECO:0000313" key="1">
    <source>
        <dbReference type="EMBL" id="ALI37103.1"/>
    </source>
</evidence>
<accession>A0A654M365</accession>
<proteinExistence type="predicted"/>
<dbReference type="OrthoDB" id="11538at2157"/>
<dbReference type="RefSeq" id="WP_196816242.1">
    <property type="nucleotide sequence ID" value="NZ_CP012850.1"/>
</dbReference>
<sequence length="93" mass="10804">MISEWESRIRLAEDCKYLTSKLPFGNFNFAHLGIQLSIIKRVGSGRNNRIAKEIQVNKEPLDNHVLLSMFTTPELIEFKVSLARQTRLEKEMI</sequence>
<gene>
    <name evidence="1" type="ORF">NMY3_02914</name>
</gene>
<protein>
    <submittedName>
        <fullName evidence="1">Uncharacterized protein</fullName>
    </submittedName>
</protein>
<name>A0A654M365_9ARCH</name>
<dbReference type="GeneID" id="60422796"/>
<dbReference type="KEGG" id="taa:NMY3_02914"/>
<organism evidence="1 2">
    <name type="scientific">Candidatus Nitrosocosmicus oleophilus</name>
    <dbReference type="NCBI Taxonomy" id="1353260"/>
    <lineage>
        <taxon>Archaea</taxon>
        <taxon>Nitrososphaerota</taxon>
        <taxon>Nitrososphaeria</taxon>
        <taxon>Nitrososphaerales</taxon>
        <taxon>Nitrososphaeraceae</taxon>
        <taxon>Candidatus Nitrosocosmicus</taxon>
    </lineage>
</organism>
<dbReference type="Proteomes" id="UP000058925">
    <property type="component" value="Chromosome"/>
</dbReference>
<keyword evidence="2" id="KW-1185">Reference proteome</keyword>
<evidence type="ECO:0000313" key="2">
    <source>
        <dbReference type="Proteomes" id="UP000058925"/>
    </source>
</evidence>
<reference evidence="2" key="1">
    <citation type="submission" date="2015-10" db="EMBL/GenBank/DDBJ databases">
        <title>Niche specialization of a soil ammonia-oxidizing archaeon, Candidatus Nitrosocosmicus oleophilus.</title>
        <authorList>
            <person name="Jung M.-Y."/>
            <person name="Rhee S.-K."/>
        </authorList>
    </citation>
    <scope>NUCLEOTIDE SEQUENCE [LARGE SCALE GENOMIC DNA]</scope>
    <source>
        <strain evidence="2">MY3</strain>
    </source>
</reference>
<dbReference type="EMBL" id="CP012850">
    <property type="protein sequence ID" value="ALI37103.1"/>
    <property type="molecule type" value="Genomic_DNA"/>
</dbReference>
<dbReference type="AlphaFoldDB" id="A0A654M365"/>